<organism evidence="2 3">
    <name type="scientific">Cerina litoralis</name>
    <dbReference type="NCBI Taxonomy" id="2874477"/>
    <lineage>
        <taxon>Bacteria</taxon>
        <taxon>Pseudomonadati</taxon>
        <taxon>Bacteroidota</taxon>
        <taxon>Flavobacteriia</taxon>
        <taxon>Flavobacteriales</taxon>
        <taxon>Flavobacteriaceae</taxon>
        <taxon>Cerina</taxon>
    </lineage>
</organism>
<dbReference type="Proteomes" id="UP001200642">
    <property type="component" value="Unassembled WGS sequence"/>
</dbReference>
<reference evidence="2" key="1">
    <citation type="submission" date="2023-02" db="EMBL/GenBank/DDBJ databases">
        <title>Genome of Flavobacteriaceae gen. nov. sp. strain F89.</title>
        <authorList>
            <person name="Wang Y."/>
        </authorList>
    </citation>
    <scope>NUCLEOTIDE SEQUENCE</scope>
    <source>
        <strain evidence="2">F89</strain>
    </source>
</reference>
<dbReference type="AlphaFoldDB" id="A0AAE3JS80"/>
<accession>A0AAE3JS80</accession>
<dbReference type="RefSeq" id="WP_317901482.1">
    <property type="nucleotide sequence ID" value="NZ_JAIRBC010000007.1"/>
</dbReference>
<dbReference type="EMBL" id="JAIRBC010000007">
    <property type="protein sequence ID" value="MCG2460337.1"/>
    <property type="molecule type" value="Genomic_DNA"/>
</dbReference>
<keyword evidence="3" id="KW-1185">Reference proteome</keyword>
<gene>
    <name evidence="2" type="ORF">K8352_06225</name>
</gene>
<feature type="region of interest" description="Disordered" evidence="1">
    <location>
        <begin position="204"/>
        <end position="225"/>
    </location>
</feature>
<comment type="caution">
    <text evidence="2">The sequence shown here is derived from an EMBL/GenBank/DDBJ whole genome shotgun (WGS) entry which is preliminary data.</text>
</comment>
<protein>
    <submittedName>
        <fullName evidence="2">Uncharacterized protein</fullName>
    </submittedName>
</protein>
<proteinExistence type="predicted"/>
<evidence type="ECO:0000313" key="2">
    <source>
        <dbReference type="EMBL" id="MCG2460337.1"/>
    </source>
</evidence>
<name>A0AAE3JS80_9FLAO</name>
<evidence type="ECO:0000256" key="1">
    <source>
        <dbReference type="SAM" id="MobiDB-lite"/>
    </source>
</evidence>
<sequence length="225" mass="25409">MKNFGNKKMEIFHFIKNYGKRESVGSPIGAPKIVFLWIVLLLGLLIGCQTSDDDEPQLEPYQSELDQLKAAMEPYKDFDKAVADGYDIDATGYRTGMGHHYVKLDLVDGSFDLLQPENLLYVPDKDGKMQFVAVEYVVPIADMDHPQPAPEGFTGSRDVWAINTEFNMWTLHAWIEMDNPNGVFDPMNPGIPEIKENKVKLLRQDPGRTLPPIQRHPPKVPGSPE</sequence>
<evidence type="ECO:0000313" key="3">
    <source>
        <dbReference type="Proteomes" id="UP001200642"/>
    </source>
</evidence>